<dbReference type="GO" id="GO:0005886">
    <property type="term" value="C:plasma membrane"/>
    <property type="evidence" value="ECO:0007669"/>
    <property type="project" value="UniProtKB-SubCell"/>
</dbReference>
<feature type="transmembrane region" description="Helical" evidence="2">
    <location>
        <begin position="356"/>
        <end position="374"/>
    </location>
</feature>
<sequence>MRDTAARILAVLTGLFVLYTSAFGPFESLVQRAVFLALVITLGLLLYPLGKDTRFRVPGMVFDLGAAIVAWIACGYIVLHYDEIMNSLPWATGYDLAMTIGLVVVVLEVGRRVVGVIFPALVVVGLAYALFGHLIPGVLGHRQFDAYFVTETLFLGDLGIWGSLTSVAATVIAAFVLFGAFLLNTGGGQTFMDLAMRLGGKSPGGAAKMATIASGLFGMVSGSAVANVATTGNFTIPLMKRLNYPAPFAAAVEAVASTGGQLAPPIMGAAAFVMAEILGISYVDVMVAAVLPALFFYLSVFMTVHVVSVRRNMRIVDESEIPSWATIVKWRRVLPIVAALGGLFFGIFAGRSVQTAAFYGIAGLFVAYLAVSLGQIPLKRMGHQLVASLDDAGRGLVIIGVLLAGAQILVAMINLTGIGVTLSSLIVAIAGNSMVLIALIVGVICLIIGMGLPTTAAYVLVAAVLAPALTSVGVEPLAAHMFVFYFATISVITPPVCVAVFVAAGIAQTNWLPAAREAVRLGAMTYVVPFLLLLYPGMIGNGGAMAVVDAVMTGLVLTIAIPCLLGRMPLFGQRVLDIAIYLLVIALAFVPIVGLPIVAAGVFAAAFFAGGQKAKAMAGTSSAAVALSRAKTGEVRP</sequence>
<comment type="subcellular location">
    <subcellularLocation>
        <location evidence="1">Cell inner membrane</location>
        <topology evidence="1">Multi-pass membrane protein</topology>
    </subcellularLocation>
</comment>
<proteinExistence type="predicted"/>
<keyword evidence="1" id="KW-1003">Cell membrane</keyword>
<keyword evidence="2" id="KW-1133">Transmembrane helix</keyword>
<feature type="transmembrane region" description="Helical" evidence="2">
    <location>
        <begin position="159"/>
        <end position="183"/>
    </location>
</feature>
<comment type="function">
    <text evidence="1">Part of the tripartite ATP-independent periplasmic (TRAP) transport system.</text>
</comment>
<dbReference type="Proteomes" id="UP000298179">
    <property type="component" value="Unassembled WGS sequence"/>
</dbReference>
<evidence type="ECO:0000256" key="1">
    <source>
        <dbReference type="RuleBase" id="RU369079"/>
    </source>
</evidence>
<organism evidence="4 5">
    <name type="scientific">Jiella endophytica</name>
    <dbReference type="NCBI Taxonomy" id="2558362"/>
    <lineage>
        <taxon>Bacteria</taxon>
        <taxon>Pseudomonadati</taxon>
        <taxon>Pseudomonadota</taxon>
        <taxon>Alphaproteobacteria</taxon>
        <taxon>Hyphomicrobiales</taxon>
        <taxon>Aurantimonadaceae</taxon>
        <taxon>Jiella</taxon>
    </lineage>
</organism>
<dbReference type="NCBIfam" id="TIGR02123">
    <property type="entry name" value="TRAP_fused"/>
    <property type="match status" value="1"/>
</dbReference>
<dbReference type="InterPro" id="IPR011853">
    <property type="entry name" value="TRAP_DctM-Dct_fused"/>
</dbReference>
<reference evidence="4 5" key="1">
    <citation type="submission" date="2019-03" db="EMBL/GenBank/DDBJ databases">
        <title>Jiella endophytica sp. nov., a novel endophytic bacterium isolated from root of Ficus microcarpa Linn. f.</title>
        <authorList>
            <person name="Tuo L."/>
        </authorList>
    </citation>
    <scope>NUCLEOTIDE SEQUENCE [LARGE SCALE GENOMIC DNA]</scope>
    <source>
        <strain evidence="4 5">CBS5Q-3</strain>
    </source>
</reference>
<keyword evidence="1" id="KW-0813">Transport</keyword>
<gene>
    <name evidence="4" type="ORF">E3C22_12095</name>
</gene>
<evidence type="ECO:0000313" key="4">
    <source>
        <dbReference type="EMBL" id="TFF23168.1"/>
    </source>
</evidence>
<evidence type="ECO:0000259" key="3">
    <source>
        <dbReference type="Pfam" id="PF06808"/>
    </source>
</evidence>
<feature type="transmembrane region" description="Helical" evidence="2">
    <location>
        <begin position="395"/>
        <end position="413"/>
    </location>
</feature>
<feature type="transmembrane region" description="Helical" evidence="2">
    <location>
        <begin position="544"/>
        <end position="566"/>
    </location>
</feature>
<feature type="transmembrane region" description="Helical" evidence="2">
    <location>
        <begin position="330"/>
        <end position="350"/>
    </location>
</feature>
<protein>
    <submittedName>
        <fullName evidence="4">TRAP transporter fused permease subunit</fullName>
    </submittedName>
</protein>
<dbReference type="OrthoDB" id="9759894at2"/>
<keyword evidence="1" id="KW-0997">Cell inner membrane</keyword>
<feature type="transmembrane region" description="Helical" evidence="2">
    <location>
        <begin position="91"/>
        <end position="109"/>
    </location>
</feature>
<keyword evidence="2" id="KW-0812">Transmembrane</keyword>
<dbReference type="AlphaFoldDB" id="A0A4Y8RJE1"/>
<accession>A0A4Y8RJE1</accession>
<evidence type="ECO:0000313" key="5">
    <source>
        <dbReference type="Proteomes" id="UP000298179"/>
    </source>
</evidence>
<dbReference type="InterPro" id="IPR010656">
    <property type="entry name" value="DctM"/>
</dbReference>
<dbReference type="GO" id="GO:0022857">
    <property type="term" value="F:transmembrane transporter activity"/>
    <property type="evidence" value="ECO:0007669"/>
    <property type="project" value="UniProtKB-UniRule"/>
</dbReference>
<keyword evidence="2" id="KW-0472">Membrane</keyword>
<feature type="transmembrane region" description="Helical" evidence="2">
    <location>
        <begin position="518"/>
        <end position="538"/>
    </location>
</feature>
<comment type="caution">
    <text evidence="4">The sequence shown here is derived from an EMBL/GenBank/DDBJ whole genome shotgun (WGS) entry which is preliminary data.</text>
</comment>
<feature type="transmembrane region" description="Helical" evidence="2">
    <location>
        <begin position="455"/>
        <end position="474"/>
    </location>
</feature>
<evidence type="ECO:0000256" key="2">
    <source>
        <dbReference type="SAM" id="Phobius"/>
    </source>
</evidence>
<dbReference type="PANTHER" id="PTHR43849:SF2">
    <property type="entry name" value="BLL3936 PROTEIN"/>
    <property type="match status" value="1"/>
</dbReference>
<feature type="transmembrane region" description="Helical" evidence="2">
    <location>
        <begin position="289"/>
        <end position="309"/>
    </location>
</feature>
<dbReference type="RefSeq" id="WP_134762273.1">
    <property type="nucleotide sequence ID" value="NZ_SOZD01000003.1"/>
</dbReference>
<feature type="transmembrane region" description="Helical" evidence="2">
    <location>
        <begin position="480"/>
        <end position="506"/>
    </location>
</feature>
<feature type="transmembrane region" description="Helical" evidence="2">
    <location>
        <begin position="32"/>
        <end position="49"/>
    </location>
</feature>
<dbReference type="PANTHER" id="PTHR43849">
    <property type="entry name" value="BLL3936 PROTEIN"/>
    <property type="match status" value="1"/>
</dbReference>
<keyword evidence="5" id="KW-1185">Reference proteome</keyword>
<name>A0A4Y8RJE1_9HYPH</name>
<dbReference type="Pfam" id="PF06808">
    <property type="entry name" value="DctM"/>
    <property type="match status" value="1"/>
</dbReference>
<feature type="transmembrane region" description="Helical" evidence="2">
    <location>
        <begin position="61"/>
        <end position="79"/>
    </location>
</feature>
<feature type="transmembrane region" description="Helical" evidence="2">
    <location>
        <begin position="425"/>
        <end position="448"/>
    </location>
</feature>
<feature type="domain" description="TRAP C4-dicarboxylate transport system permease DctM subunit" evidence="3">
    <location>
        <begin position="103"/>
        <end position="539"/>
    </location>
</feature>
<dbReference type="EMBL" id="SOZD01000003">
    <property type="protein sequence ID" value="TFF23168.1"/>
    <property type="molecule type" value="Genomic_DNA"/>
</dbReference>
<feature type="transmembrane region" description="Helical" evidence="2">
    <location>
        <begin position="578"/>
        <end position="609"/>
    </location>
</feature>
<feature type="transmembrane region" description="Helical" evidence="2">
    <location>
        <begin position="116"/>
        <end position="139"/>
    </location>
</feature>